<gene>
    <name evidence="5" type="ORF">VKT23_004615</name>
</gene>
<evidence type="ECO:0000256" key="3">
    <source>
        <dbReference type="PROSITE-ProRule" id="PRU00221"/>
    </source>
</evidence>
<keyword evidence="6" id="KW-1185">Reference proteome</keyword>
<dbReference type="EMBL" id="JBANRG010000004">
    <property type="protein sequence ID" value="KAK7467562.1"/>
    <property type="molecule type" value="Genomic_DNA"/>
</dbReference>
<evidence type="ECO:0000256" key="4">
    <source>
        <dbReference type="SAM" id="Phobius"/>
    </source>
</evidence>
<dbReference type="InterPro" id="IPR036322">
    <property type="entry name" value="WD40_repeat_dom_sf"/>
</dbReference>
<organism evidence="5 6">
    <name type="scientific">Marasmiellus scandens</name>
    <dbReference type="NCBI Taxonomy" id="2682957"/>
    <lineage>
        <taxon>Eukaryota</taxon>
        <taxon>Fungi</taxon>
        <taxon>Dikarya</taxon>
        <taxon>Basidiomycota</taxon>
        <taxon>Agaricomycotina</taxon>
        <taxon>Agaricomycetes</taxon>
        <taxon>Agaricomycetidae</taxon>
        <taxon>Agaricales</taxon>
        <taxon>Marasmiineae</taxon>
        <taxon>Omphalotaceae</taxon>
        <taxon>Marasmiellus</taxon>
    </lineage>
</organism>
<dbReference type="Proteomes" id="UP001498398">
    <property type="component" value="Unassembled WGS sequence"/>
</dbReference>
<feature type="repeat" description="WD" evidence="3">
    <location>
        <begin position="14"/>
        <end position="54"/>
    </location>
</feature>
<comment type="caution">
    <text evidence="5">The sequence shown here is derived from an EMBL/GenBank/DDBJ whole genome shotgun (WGS) entry which is preliminary data.</text>
</comment>
<evidence type="ECO:0000256" key="2">
    <source>
        <dbReference type="ARBA" id="ARBA00022737"/>
    </source>
</evidence>
<evidence type="ECO:0000313" key="6">
    <source>
        <dbReference type="Proteomes" id="UP001498398"/>
    </source>
</evidence>
<keyword evidence="1 3" id="KW-0853">WD repeat</keyword>
<dbReference type="PROSITE" id="PS50082">
    <property type="entry name" value="WD_REPEATS_2"/>
    <property type="match status" value="1"/>
</dbReference>
<dbReference type="SUPFAM" id="SSF50978">
    <property type="entry name" value="WD40 repeat-like"/>
    <property type="match status" value="1"/>
</dbReference>
<feature type="transmembrane region" description="Helical" evidence="4">
    <location>
        <begin position="355"/>
        <end position="378"/>
    </location>
</feature>
<proteinExistence type="predicted"/>
<reference evidence="5 6" key="1">
    <citation type="submission" date="2024-01" db="EMBL/GenBank/DDBJ databases">
        <title>A draft genome for the cacao thread blight pathogen Marasmiellus scandens.</title>
        <authorList>
            <person name="Baruah I.K."/>
            <person name="Leung J."/>
            <person name="Bukari Y."/>
            <person name="Amoako-Attah I."/>
            <person name="Meinhardt L.W."/>
            <person name="Bailey B.A."/>
            <person name="Cohen S.P."/>
        </authorList>
    </citation>
    <scope>NUCLEOTIDE SEQUENCE [LARGE SCALE GENOMIC DNA]</scope>
    <source>
        <strain evidence="5 6">GH-19</strain>
    </source>
</reference>
<accession>A0ABR1JUN0</accession>
<dbReference type="InterPro" id="IPR001680">
    <property type="entry name" value="WD40_rpt"/>
</dbReference>
<keyword evidence="4" id="KW-1133">Transmembrane helix</keyword>
<keyword evidence="2" id="KW-0677">Repeat</keyword>
<evidence type="ECO:0000256" key="1">
    <source>
        <dbReference type="ARBA" id="ARBA00022574"/>
    </source>
</evidence>
<keyword evidence="4" id="KW-0812">Transmembrane</keyword>
<evidence type="ECO:0000313" key="5">
    <source>
        <dbReference type="EMBL" id="KAK7467562.1"/>
    </source>
</evidence>
<sequence length="402" mass="44730">MQSQNGNYVLSRTLSQHDGPIFCLAVSEDGHFIASGGLDKVKIWDMTQSREVPSPSLTGVRGPATALIWINAPDTILFYRTYRGYLVGWKHYQNRGANFREQFLGSMPTHSEVTSMAFDQAGAKLAVGNDKKEIQLYHLDTSFGKLKLVNIFSIALQDVVPCHLSFRTRVDSLGTKDLMIFGLNVNKIVILDTADGVIKGSSSLNCKILGVDLNESAGIVAIHQHNPNHVDGIDHSVALYKLKDLSEVRVFPLEVGQDEMGEECVRYCQVAISQDAKSVLCGGEQGVVYIFDQKTGKCLDQLKTDLNEGWIQVISTYSSEIYGTMILVASTKQDQGLQRVQMWKKMSNENEGGKIWLFIDWLHHIVIGMYTAIVMRYLGLLLGQFLAMDTSTYDRNNSSSSE</sequence>
<keyword evidence="4" id="KW-0472">Membrane</keyword>
<dbReference type="Gene3D" id="2.130.10.10">
    <property type="entry name" value="YVTN repeat-like/Quinoprotein amine dehydrogenase"/>
    <property type="match status" value="2"/>
</dbReference>
<name>A0ABR1JUN0_9AGAR</name>
<dbReference type="Pfam" id="PF00400">
    <property type="entry name" value="WD40"/>
    <property type="match status" value="1"/>
</dbReference>
<dbReference type="PANTHER" id="PTHR44129">
    <property type="entry name" value="WD REPEAT-CONTAINING PROTEIN POP1"/>
    <property type="match status" value="1"/>
</dbReference>
<dbReference type="SMART" id="SM00320">
    <property type="entry name" value="WD40"/>
    <property type="match status" value="3"/>
</dbReference>
<dbReference type="InterPro" id="IPR050349">
    <property type="entry name" value="WD_LIS1/nudF_dynein_reg"/>
</dbReference>
<dbReference type="InterPro" id="IPR015943">
    <property type="entry name" value="WD40/YVTN_repeat-like_dom_sf"/>
</dbReference>
<protein>
    <submittedName>
        <fullName evidence="5">Uncharacterized protein</fullName>
    </submittedName>
</protein>